<keyword evidence="2" id="KW-0472">Membrane</keyword>
<feature type="compositionally biased region" description="Basic and acidic residues" evidence="1">
    <location>
        <begin position="176"/>
        <end position="185"/>
    </location>
</feature>
<feature type="region of interest" description="Disordered" evidence="1">
    <location>
        <begin position="131"/>
        <end position="185"/>
    </location>
</feature>
<feature type="region of interest" description="Disordered" evidence="1">
    <location>
        <begin position="1"/>
        <end position="39"/>
    </location>
</feature>
<gene>
    <name evidence="3" type="ORF">SEMRO_540_G163010.1</name>
</gene>
<dbReference type="EMBL" id="CAICTM010000539">
    <property type="protein sequence ID" value="CAB9512520.1"/>
    <property type="molecule type" value="Genomic_DNA"/>
</dbReference>
<organism evidence="3 4">
    <name type="scientific">Seminavis robusta</name>
    <dbReference type="NCBI Taxonomy" id="568900"/>
    <lineage>
        <taxon>Eukaryota</taxon>
        <taxon>Sar</taxon>
        <taxon>Stramenopiles</taxon>
        <taxon>Ochrophyta</taxon>
        <taxon>Bacillariophyta</taxon>
        <taxon>Bacillariophyceae</taxon>
        <taxon>Bacillariophycidae</taxon>
        <taxon>Naviculales</taxon>
        <taxon>Naviculaceae</taxon>
        <taxon>Seminavis</taxon>
    </lineage>
</organism>
<feature type="transmembrane region" description="Helical" evidence="2">
    <location>
        <begin position="493"/>
        <end position="515"/>
    </location>
</feature>
<feature type="region of interest" description="Disordered" evidence="1">
    <location>
        <begin position="829"/>
        <end position="850"/>
    </location>
</feature>
<proteinExistence type="predicted"/>
<accession>A0A9N8E257</accession>
<keyword evidence="2" id="KW-0812">Transmembrane</keyword>
<feature type="compositionally biased region" description="Acidic residues" evidence="1">
    <location>
        <begin position="839"/>
        <end position="850"/>
    </location>
</feature>
<evidence type="ECO:0000256" key="2">
    <source>
        <dbReference type="SAM" id="Phobius"/>
    </source>
</evidence>
<evidence type="ECO:0000313" key="4">
    <source>
        <dbReference type="Proteomes" id="UP001153069"/>
    </source>
</evidence>
<reference evidence="3" key="1">
    <citation type="submission" date="2020-06" db="EMBL/GenBank/DDBJ databases">
        <authorList>
            <consortium name="Plant Systems Biology data submission"/>
        </authorList>
    </citation>
    <scope>NUCLEOTIDE SEQUENCE</scope>
    <source>
        <strain evidence="3">D6</strain>
    </source>
</reference>
<feature type="region of interest" description="Disordered" evidence="1">
    <location>
        <begin position="77"/>
        <end position="99"/>
    </location>
</feature>
<keyword evidence="2" id="KW-1133">Transmembrane helix</keyword>
<comment type="caution">
    <text evidence="3">The sequence shown here is derived from an EMBL/GenBank/DDBJ whole genome shotgun (WGS) entry which is preliminary data.</text>
</comment>
<dbReference type="Proteomes" id="UP001153069">
    <property type="component" value="Unassembled WGS sequence"/>
</dbReference>
<sequence>MSSREREEVGVPIQPEGQQEEVQDGASAVGTGATDVPHPTAQLLDPLLLNEARRTGSAAFQGNSDEDENHEISAVAAATTTNPTDFHTNTSRVTSGLENNKTKPAATMSFQDLQQLILKLQNRVEELEGQQKQQQIVSMDSSCPSNTSNNITMNTADWSRMPRSSQAGNTNPDTNASRRETSEQRWKDYRTAMKDTFSAEDSSVFMHPELVKRRIPYTQEELEKVKGRPFTTRIFITNVQVEWNTVWLRTLHSDHQAHRSSFIQVRDAFKADAITNNPPAAKYALTELLNMCYGMDESDYYSFACTLASAFSLGAINTHFEKNLLEHEVRQPKLKKLGATILLEYPQLNAAERERKLLDMQQERARTRLLQLMDIVFSKLKQKKMLVDESQYNIYRLVLCMTKYNRGKMPYFYAIFSFFFQTCATAYLILTLTKLDDGEGFAGAGGDLLARNLPMAISTLGYGLMVAAPEVASTKEAFQTLYRSESSISVLAAMDLLVNIISPLAVAFCGFFVVLSGDSFLDGVLNSVALLFISEIDDALPRLLGLDIRDIVQGYLIDQAIEDYEAQENEMVPPVEFNDLLITNNEEGGSIASQGITFQPYEVFGEESLVHKKGNSANGDGNDPPCEAAAAELRHRKCPKGSSRKVPMSRKVRKIAKDKGQQVFNKRSVTADCLLRKVEWQYTSGYDDTCQPRIGHLIMTKLIDNTVVDIVGLHKEEDIEKRPFFSVTGVFMITSFCMSDDILRLRVCGSQTPQQFLRAFDYYSLWPMDSSASDLLKKVRIGHTPKEWRDNEVVLRGPAASPQLAHSYSSRLAHAVSFSQRTRESATMLDESVLNNRDDEMDASVDDEDDTKAFDVIEL</sequence>
<evidence type="ECO:0000313" key="3">
    <source>
        <dbReference type="EMBL" id="CAB9512520.1"/>
    </source>
</evidence>
<feature type="compositionally biased region" description="Polar residues" evidence="1">
    <location>
        <begin position="131"/>
        <end position="175"/>
    </location>
</feature>
<keyword evidence="4" id="KW-1185">Reference proteome</keyword>
<feature type="transmembrane region" description="Helical" evidence="2">
    <location>
        <begin position="453"/>
        <end position="472"/>
    </location>
</feature>
<dbReference type="OrthoDB" id="54109at2759"/>
<feature type="compositionally biased region" description="Low complexity" evidence="1">
    <location>
        <begin position="79"/>
        <end position="90"/>
    </location>
</feature>
<evidence type="ECO:0000256" key="1">
    <source>
        <dbReference type="SAM" id="MobiDB-lite"/>
    </source>
</evidence>
<dbReference type="AlphaFoldDB" id="A0A9N8E257"/>
<feature type="transmembrane region" description="Helical" evidence="2">
    <location>
        <begin position="411"/>
        <end position="433"/>
    </location>
</feature>
<protein>
    <submittedName>
        <fullName evidence="3">Uncharacterized protein</fullName>
    </submittedName>
</protein>
<name>A0A9N8E257_9STRA</name>